<proteinExistence type="predicted"/>
<accession>A0A438ACT1</accession>
<keyword evidence="2" id="KW-0812">Transmembrane</keyword>
<dbReference type="OrthoDB" id="1275308at2"/>
<keyword evidence="2" id="KW-0472">Membrane</keyword>
<evidence type="ECO:0000313" key="3">
    <source>
        <dbReference type="EMBL" id="RVV96498.1"/>
    </source>
</evidence>
<dbReference type="EMBL" id="RQXX01000016">
    <property type="protein sequence ID" value="RVV96498.1"/>
    <property type="molecule type" value="Genomic_DNA"/>
</dbReference>
<reference evidence="3 4" key="1">
    <citation type="submission" date="2018-11" db="EMBL/GenBank/DDBJ databases">
        <title>Mesobaculum littorinae gen. nov., sp. nov., isolated from Littorina scabra that represents a novel genus of the order Rhodobacteraceae.</title>
        <authorList>
            <person name="Li F."/>
        </authorList>
    </citation>
    <scope>NUCLEOTIDE SEQUENCE [LARGE SCALE GENOMIC DNA]</scope>
    <source>
        <strain evidence="3 4">M0103</strain>
    </source>
</reference>
<evidence type="ECO:0000256" key="1">
    <source>
        <dbReference type="SAM" id="MobiDB-lite"/>
    </source>
</evidence>
<dbReference type="RefSeq" id="WP_127908101.1">
    <property type="nucleotide sequence ID" value="NZ_RQXX01000016.1"/>
</dbReference>
<name>A0A438ACT1_9RHOB</name>
<gene>
    <name evidence="3" type="ORF">EKE94_18420</name>
</gene>
<dbReference type="AlphaFoldDB" id="A0A438ACT1"/>
<comment type="caution">
    <text evidence="3">The sequence shown here is derived from an EMBL/GenBank/DDBJ whole genome shotgun (WGS) entry which is preliminary data.</text>
</comment>
<dbReference type="Proteomes" id="UP000285908">
    <property type="component" value="Unassembled WGS sequence"/>
</dbReference>
<protein>
    <submittedName>
        <fullName evidence="3">Uncharacterized protein</fullName>
    </submittedName>
</protein>
<sequence>MTDDWPPASAAQGALAQPGSAAVPDVTDTSYQAQAAALGDYAQSAFNEVLAQYRFLGLLSGIKGPNDTDADVTAAQEAVLEALGDFLQAGPLSQRTEEVFDEVQAARDALQERIYEGMRAGGSDIDGLISAQGLLDEIVPGHPGNQSEGWLEGVASGSLDQGYADRVAQLPEDLQSDFGSLLERQKVLAGLEDARRGERRAAIGRWFLELWDGVRAYYEENMALIRNGQWLLATGRIAVDAAVFAAEEVVVAGIVTAVIGLTGGLAAGMALALRSAVRMAFSIVRQGTRVVRHVRANYVFRITLTKVEPGMLYSNPFPMSVQAGRRINYSKDIDVETDLTPDEARAYGEGGQGSMEPDVDAPEQGSKGGGQGDEPANETGATGSPRSVDELLSNGRVPYNNRGFADWWDDLTLEELDSLIDAGHGATIENRIRAGRGVHEWLKTSQYREHKRLGFSMHEIQDWVTATNAAEGPLPVPAADGAMRWRHVSADQPNTSGSTMMHNALDEIYQPPPAGRNDLLRRMGYFANHYLDGGVDALPSGLRDAILATKGG</sequence>
<keyword evidence="4" id="KW-1185">Reference proteome</keyword>
<evidence type="ECO:0000313" key="4">
    <source>
        <dbReference type="Proteomes" id="UP000285908"/>
    </source>
</evidence>
<keyword evidence="2" id="KW-1133">Transmembrane helix</keyword>
<feature type="transmembrane region" description="Helical" evidence="2">
    <location>
        <begin position="249"/>
        <end position="273"/>
    </location>
</feature>
<feature type="region of interest" description="Disordered" evidence="1">
    <location>
        <begin position="332"/>
        <end position="394"/>
    </location>
</feature>
<evidence type="ECO:0000256" key="2">
    <source>
        <dbReference type="SAM" id="Phobius"/>
    </source>
</evidence>
<feature type="region of interest" description="Disordered" evidence="1">
    <location>
        <begin position="1"/>
        <end position="21"/>
    </location>
</feature>
<organism evidence="3 4">
    <name type="scientific">Mesobaculum littorinae</name>
    <dbReference type="NCBI Taxonomy" id="2486419"/>
    <lineage>
        <taxon>Bacteria</taxon>
        <taxon>Pseudomonadati</taxon>
        <taxon>Pseudomonadota</taxon>
        <taxon>Alphaproteobacteria</taxon>
        <taxon>Rhodobacterales</taxon>
        <taxon>Roseobacteraceae</taxon>
        <taxon>Mesobaculum</taxon>
    </lineage>
</organism>